<protein>
    <submittedName>
        <fullName evidence="2">Uncharacterized protein</fullName>
    </submittedName>
</protein>
<evidence type="ECO:0000313" key="2">
    <source>
        <dbReference type="EMBL" id="QHT74089.1"/>
    </source>
</evidence>
<accession>A0A6C0H0X3</accession>
<keyword evidence="1" id="KW-0472">Membrane</keyword>
<dbReference type="EMBL" id="MN739837">
    <property type="protein sequence ID" value="QHT74089.1"/>
    <property type="molecule type" value="Genomic_DNA"/>
</dbReference>
<proteinExistence type="predicted"/>
<name>A0A6C0H0X3_9ZZZZ</name>
<dbReference type="AlphaFoldDB" id="A0A6C0H0X3"/>
<reference evidence="2" key="1">
    <citation type="journal article" date="2020" name="Nature">
        <title>Giant virus diversity and host interactions through global metagenomics.</title>
        <authorList>
            <person name="Schulz F."/>
            <person name="Roux S."/>
            <person name="Paez-Espino D."/>
            <person name="Jungbluth S."/>
            <person name="Walsh D.A."/>
            <person name="Denef V.J."/>
            <person name="McMahon K.D."/>
            <person name="Konstantinidis K.T."/>
            <person name="Eloe-Fadrosh E.A."/>
            <person name="Kyrpides N.C."/>
            <person name="Woyke T."/>
        </authorList>
    </citation>
    <scope>NUCLEOTIDE SEQUENCE</scope>
    <source>
        <strain evidence="2">GVMAG-M-3300023179-4</strain>
    </source>
</reference>
<evidence type="ECO:0000256" key="1">
    <source>
        <dbReference type="SAM" id="Phobius"/>
    </source>
</evidence>
<sequence length="429" mass="50932">MSDYKNKYLKYKKKYLDLKKILGGAFNTIINLVAIPINKHIELVSEYEQNAVVYKNNLLQMNERINLKKINDDSKDMYQQAKEHNRFEETSFVELYDTIGLLFNFTIIINGIWNELANEVKLNIAIFNGDISAFKNLRDEHYIKGVNILYGCMTDIKANALNTPKNNADGKYFIGFKGYVHAYGNSIYVCGDRRLEIKIHEFICEYEKYPDEYPINKIIKIFFSKFKHCEEIGCRNCDVINLTKIKQKLLKLKPKIDLCDQFTGKDHYFNSDFYNSCKIVECKPDTDFENYIRDNIKIINDKEAAKLEATRIDKEWVKNRFILTRNTNINEETTETDITQEYKNYFRESDLQNKLGRIILLDTINNYLKVDDINLRIFIIKRKDRESKYFKFMYYDSSGEHLFAYYDENLINIDDDGTEIEYEEVYKDE</sequence>
<keyword evidence="1" id="KW-1133">Transmembrane helix</keyword>
<keyword evidence="1" id="KW-0812">Transmembrane</keyword>
<organism evidence="2">
    <name type="scientific">viral metagenome</name>
    <dbReference type="NCBI Taxonomy" id="1070528"/>
    <lineage>
        <taxon>unclassified sequences</taxon>
        <taxon>metagenomes</taxon>
        <taxon>organismal metagenomes</taxon>
    </lineage>
</organism>
<feature type="transmembrane region" description="Helical" evidence="1">
    <location>
        <begin position="21"/>
        <end position="37"/>
    </location>
</feature>